<protein>
    <recommendedName>
        <fullName evidence="1">DUF6884 domain-containing protein</fullName>
    </recommendedName>
</protein>
<dbReference type="Pfam" id="PF21818">
    <property type="entry name" value="DUF6884"/>
    <property type="match status" value="1"/>
</dbReference>
<dbReference type="RefSeq" id="WP_143722102.1">
    <property type="nucleotide sequence ID" value="NZ_VKDB01000038.1"/>
</dbReference>
<gene>
    <name evidence="2" type="ORF">FNU79_17605</name>
</gene>
<dbReference type="AlphaFoldDB" id="A0A553UHZ3"/>
<reference evidence="2 3" key="1">
    <citation type="submission" date="2019-07" db="EMBL/GenBank/DDBJ databases">
        <title>Deinococcus detaillus sp. nov., isolated from humus soil in Antarctica.</title>
        <authorList>
            <person name="Zhang K."/>
        </authorList>
    </citation>
    <scope>NUCLEOTIDE SEQUENCE [LARGE SCALE GENOMIC DNA]</scope>
    <source>
        <strain evidence="2 3">H1</strain>
    </source>
</reference>
<proteinExistence type="predicted"/>
<dbReference type="Proteomes" id="UP000316092">
    <property type="component" value="Unassembled WGS sequence"/>
</dbReference>
<feature type="domain" description="DUF6884" evidence="1">
    <location>
        <begin position="14"/>
        <end position="146"/>
    </location>
</feature>
<comment type="caution">
    <text evidence="2">The sequence shown here is derived from an EMBL/GenBank/DDBJ whole genome shotgun (WGS) entry which is preliminary data.</text>
</comment>
<keyword evidence="3" id="KW-1185">Reference proteome</keyword>
<organism evidence="2 3">
    <name type="scientific">Deinococcus detaillensis</name>
    <dbReference type="NCBI Taxonomy" id="2592048"/>
    <lineage>
        <taxon>Bacteria</taxon>
        <taxon>Thermotogati</taxon>
        <taxon>Deinococcota</taxon>
        <taxon>Deinococci</taxon>
        <taxon>Deinococcales</taxon>
        <taxon>Deinococcaceae</taxon>
        <taxon>Deinococcus</taxon>
    </lineage>
</organism>
<dbReference type="OrthoDB" id="2866199at2"/>
<dbReference type="InterPro" id="IPR049251">
    <property type="entry name" value="DUF6884"/>
</dbReference>
<name>A0A553UHZ3_9DEIO</name>
<accession>A0A553UHZ3</accession>
<evidence type="ECO:0000259" key="1">
    <source>
        <dbReference type="Pfam" id="PF21818"/>
    </source>
</evidence>
<dbReference type="EMBL" id="VKDB01000038">
    <property type="protein sequence ID" value="TSA79651.1"/>
    <property type="molecule type" value="Genomic_DNA"/>
</dbReference>
<evidence type="ECO:0000313" key="2">
    <source>
        <dbReference type="EMBL" id="TSA79651.1"/>
    </source>
</evidence>
<evidence type="ECO:0000313" key="3">
    <source>
        <dbReference type="Proteomes" id="UP000316092"/>
    </source>
</evidence>
<sequence>MTHRSQLEQKGDTVVLVGCVKQKLARAVPAEQLYTSALFRKRARFAQMFGREWLILSALHGVIDPQHTTAPYDMTLKDMKKPERQLWAERVFQQVMPHLPAGSRVILLAGAKYSEFLGPKLQQAGFVIENPLANCCGLGTQQNWLAQAVDQQDW</sequence>